<dbReference type="RefSeq" id="WP_016200331.1">
    <property type="nucleotide sequence ID" value="NZ_CP014338.1"/>
</dbReference>
<dbReference type="GO" id="GO:0016485">
    <property type="term" value="P:protein processing"/>
    <property type="evidence" value="ECO:0007669"/>
    <property type="project" value="TreeGrafter"/>
</dbReference>
<evidence type="ECO:0000256" key="6">
    <source>
        <dbReference type="ARBA" id="ARBA00022833"/>
    </source>
</evidence>
<comment type="cofactor">
    <cofactor evidence="1">
        <name>Zn(2+)</name>
        <dbReference type="ChEBI" id="CHEBI:29105"/>
    </cofactor>
</comment>
<keyword evidence="5" id="KW-0378">Hydrolase</keyword>
<sequence length="689" mass="77725">MKKLTTSLLVAVSLLSAGVVMAQKNKKTIQSTKTTTMKDEGLSLANMDRNVRPQDDFYNYVNGSWMKTAKIPSDKSSWGAFNELAEATDNQSLTILNNILKENYPKGSEGQKIQDLYGTFMDMNKRNADGLKPVQADIAKIDAIKNLNDLQAYLKESTRQGFNPFYEWGVDADLKNSKMNAIYLGSADLGLGRDYYQKDNEANAKAIAEYQKYIASILDVLGYKNSPETAKNIFNYEKQLAKSLLTVEQIRDANLQYNPETMDQLKGLVKNVDLPAYLKAVGVNTDKVIVGELNYIKNLDTFLTEQNIPVIKDYLKFHLISSNAGRLDKKLDDIQFNFYSKYLRGQKEQRPMNKRGLSLINGVLGEAFGKLYVDKYFPQQAKTEMLTLIDYLKKSFAKHINELTWMSSETKVKALDKLNKFTVKVGYPDKWKDYSKLEQVAAKDGGTLYGNLQKVSEWSYQRELNKIGKPVDKAEWGMSPQTVNAYYNPTNNEIVFPAAILQPPFFNFKADPAVNFGGIGAVIGHEMSHGFDDSGATFDGDGNLVNWWSDADLKNFKDATTKLANQFSKYEPVKGTHINGEFTNGENIGDLGGVNVAYDALQMYLKDKGNPGKISGFTQDQRFFMSWATVWRTLMTEQATINQIKTNEHAPGEFRAFGPLVNTDAFYKAFDVKPGDKLYKKPEDRVKIW</sequence>
<evidence type="ECO:0000313" key="12">
    <source>
        <dbReference type="Proteomes" id="UP000188947"/>
    </source>
</evidence>
<dbReference type="GO" id="GO:0046872">
    <property type="term" value="F:metal ion binding"/>
    <property type="evidence" value="ECO:0007669"/>
    <property type="project" value="UniProtKB-KW"/>
</dbReference>
<protein>
    <submittedName>
        <fullName evidence="11">Endothelin-converting protein</fullName>
    </submittedName>
</protein>
<accession>A0A1V3U1V3</accession>
<dbReference type="PRINTS" id="PR00786">
    <property type="entry name" value="NEPRILYSIN"/>
</dbReference>
<evidence type="ECO:0000256" key="5">
    <source>
        <dbReference type="ARBA" id="ARBA00022801"/>
    </source>
</evidence>
<proteinExistence type="inferred from homology"/>
<keyword evidence="7" id="KW-0482">Metalloprotease</keyword>
<dbReference type="Gene3D" id="1.10.1380.10">
    <property type="entry name" value="Neutral endopeptidase , domain2"/>
    <property type="match status" value="1"/>
</dbReference>
<keyword evidence="8" id="KW-0732">Signal</keyword>
<dbReference type="InterPro" id="IPR018497">
    <property type="entry name" value="Peptidase_M13_C"/>
</dbReference>
<evidence type="ECO:0000259" key="10">
    <source>
        <dbReference type="Pfam" id="PF05649"/>
    </source>
</evidence>
<dbReference type="InterPro" id="IPR042089">
    <property type="entry name" value="Peptidase_M13_dom_2"/>
</dbReference>
<feature type="chain" id="PRO_5010738732" evidence="8">
    <location>
        <begin position="23"/>
        <end position="689"/>
    </location>
</feature>
<reference evidence="11 12" key="1">
    <citation type="submission" date="2016-11" db="EMBL/GenBank/DDBJ databases">
        <title>Genome sequence and comparative genomic analysis of clinical strain Elizabethkingia meningoseptica 61421 PRCM.</title>
        <authorList>
            <person name="Wang M."/>
            <person name="Hu S."/>
            <person name="Cao L."/>
            <person name="Jiang T."/>
            <person name="Zhou Y."/>
            <person name="Ming D."/>
        </authorList>
    </citation>
    <scope>NUCLEOTIDE SEQUENCE [LARGE SCALE GENOMIC DNA]</scope>
    <source>
        <strain evidence="11 12">61421 PRCM</strain>
    </source>
</reference>
<comment type="similarity">
    <text evidence="2">Belongs to the peptidase M13 family.</text>
</comment>
<keyword evidence="3" id="KW-0645">Protease</keyword>
<dbReference type="Pfam" id="PF01431">
    <property type="entry name" value="Peptidase_M13"/>
    <property type="match status" value="1"/>
</dbReference>
<dbReference type="Gene3D" id="3.40.390.10">
    <property type="entry name" value="Collagenase (Catalytic Domain)"/>
    <property type="match status" value="1"/>
</dbReference>
<evidence type="ECO:0000256" key="8">
    <source>
        <dbReference type="SAM" id="SignalP"/>
    </source>
</evidence>
<gene>
    <name evidence="11" type="ORF">BMF97_05115</name>
</gene>
<dbReference type="KEGG" id="emg:BBD33_14725"/>
<dbReference type="CDD" id="cd08662">
    <property type="entry name" value="M13"/>
    <property type="match status" value="1"/>
</dbReference>
<dbReference type="AlphaFoldDB" id="A0A1V3U1V3"/>
<feature type="domain" description="Peptidase M13 C-terminal" evidence="9">
    <location>
        <begin position="484"/>
        <end position="686"/>
    </location>
</feature>
<dbReference type="InterPro" id="IPR024079">
    <property type="entry name" value="MetalloPept_cat_dom_sf"/>
</dbReference>
<feature type="signal peptide" evidence="8">
    <location>
        <begin position="1"/>
        <end position="22"/>
    </location>
</feature>
<dbReference type="GO" id="GO:0004222">
    <property type="term" value="F:metalloendopeptidase activity"/>
    <property type="evidence" value="ECO:0007669"/>
    <property type="project" value="InterPro"/>
</dbReference>
<evidence type="ECO:0000256" key="4">
    <source>
        <dbReference type="ARBA" id="ARBA00022723"/>
    </source>
</evidence>
<evidence type="ECO:0000259" key="9">
    <source>
        <dbReference type="Pfam" id="PF01431"/>
    </source>
</evidence>
<keyword evidence="12" id="KW-1185">Reference proteome</keyword>
<dbReference type="Proteomes" id="UP000188947">
    <property type="component" value="Unassembled WGS sequence"/>
</dbReference>
<dbReference type="SUPFAM" id="SSF55486">
    <property type="entry name" value="Metalloproteases ('zincins'), catalytic domain"/>
    <property type="match status" value="1"/>
</dbReference>
<evidence type="ECO:0000256" key="1">
    <source>
        <dbReference type="ARBA" id="ARBA00001947"/>
    </source>
</evidence>
<dbReference type="PROSITE" id="PS51885">
    <property type="entry name" value="NEPRILYSIN"/>
    <property type="match status" value="1"/>
</dbReference>
<feature type="domain" description="Peptidase M13 N-terminal" evidence="10">
    <location>
        <begin position="53"/>
        <end position="428"/>
    </location>
</feature>
<evidence type="ECO:0000256" key="3">
    <source>
        <dbReference type="ARBA" id="ARBA00022670"/>
    </source>
</evidence>
<evidence type="ECO:0000256" key="7">
    <source>
        <dbReference type="ARBA" id="ARBA00023049"/>
    </source>
</evidence>
<dbReference type="InterPro" id="IPR008753">
    <property type="entry name" value="Peptidase_M13_N"/>
</dbReference>
<comment type="caution">
    <text evidence="11">The sequence shown here is derived from an EMBL/GenBank/DDBJ whole genome shotgun (WGS) entry which is preliminary data.</text>
</comment>
<dbReference type="PANTHER" id="PTHR11733:SF167">
    <property type="entry name" value="FI17812P1-RELATED"/>
    <property type="match status" value="1"/>
</dbReference>
<name>A0A1V3U1V3_ELIME</name>
<dbReference type="STRING" id="238.BBD35_16995"/>
<keyword evidence="4" id="KW-0479">Metal-binding</keyword>
<dbReference type="Pfam" id="PF05649">
    <property type="entry name" value="Peptidase_M13_N"/>
    <property type="match status" value="1"/>
</dbReference>
<dbReference type="eggNOG" id="COG3590">
    <property type="taxonomic scope" value="Bacteria"/>
</dbReference>
<organism evidence="11 12">
    <name type="scientific">Elizabethkingia meningoseptica</name>
    <name type="common">Chryseobacterium meningosepticum</name>
    <dbReference type="NCBI Taxonomy" id="238"/>
    <lineage>
        <taxon>Bacteria</taxon>
        <taxon>Pseudomonadati</taxon>
        <taxon>Bacteroidota</taxon>
        <taxon>Flavobacteriia</taxon>
        <taxon>Flavobacteriales</taxon>
        <taxon>Weeksellaceae</taxon>
        <taxon>Elizabethkingia</taxon>
    </lineage>
</organism>
<dbReference type="EMBL" id="MPOG01000007">
    <property type="protein sequence ID" value="OOH96654.1"/>
    <property type="molecule type" value="Genomic_DNA"/>
</dbReference>
<dbReference type="GeneID" id="48545161"/>
<dbReference type="InterPro" id="IPR000718">
    <property type="entry name" value="Peptidase_M13"/>
</dbReference>
<dbReference type="PANTHER" id="PTHR11733">
    <property type="entry name" value="ZINC METALLOPROTEASE FAMILY M13 NEPRILYSIN-RELATED"/>
    <property type="match status" value="1"/>
</dbReference>
<evidence type="ECO:0000256" key="2">
    <source>
        <dbReference type="ARBA" id="ARBA00007357"/>
    </source>
</evidence>
<evidence type="ECO:0000313" key="11">
    <source>
        <dbReference type="EMBL" id="OOH96654.1"/>
    </source>
</evidence>
<keyword evidence="6" id="KW-0862">Zinc</keyword>
<dbReference type="GO" id="GO:0005886">
    <property type="term" value="C:plasma membrane"/>
    <property type="evidence" value="ECO:0007669"/>
    <property type="project" value="TreeGrafter"/>
</dbReference>
<dbReference type="OrthoDB" id="9775677at2"/>